<evidence type="ECO:0000256" key="4">
    <source>
        <dbReference type="ARBA" id="ARBA00022840"/>
    </source>
</evidence>
<dbReference type="GO" id="GO:0005524">
    <property type="term" value="F:ATP binding"/>
    <property type="evidence" value="ECO:0007669"/>
    <property type="project" value="UniProtKB-KW"/>
</dbReference>
<dbReference type="InterPro" id="IPR014001">
    <property type="entry name" value="Helicase_ATP-bd"/>
</dbReference>
<name>A0A9P0G6H1_9CUCU</name>
<feature type="domain" description="Helicase C-terminal" evidence="6">
    <location>
        <begin position="347"/>
        <end position="428"/>
    </location>
</feature>
<dbReference type="InterPro" id="IPR001650">
    <property type="entry name" value="Helicase_C-like"/>
</dbReference>
<proteinExistence type="predicted"/>
<sequence>MSSKIPILFRNLPKTVYIQTSQYSVATNKVKLKNKGPLLISCKRKALDHYADMYYKKLDEVPLVSRGWTHLKSKGDYFTVHPMPIDVIEEKTYKFEELDINSNMFEALKKEGIKELTEFQYRAIQQVKQGSHVLLAAETGCGKTLSYLLPIVQNLIDNKATDANTPKAVVLVPNRELAHQVGEVARILGESVGVKTKVVVGGKTKSIMMNAVFEDIDILVATPGALGKLSTVGIYKLHEVEYMVLDEADTLIDDSFVDRMESLIKRVPKSQIILVSATLPKKLPPVLTPIEQTIKQVVSPRIHKPQLNITQKFLRLTKSQKPAQLLELAKNNAHPMLIFTNKNETCNWLALFLRENGVNCANINGDQNFAIRIDQWNKFVAGEAKILSSTDVGSRGLNTIQVKHVLNYDFPMYAADYLHRIGRVGRLGSPASCRVTNFVAGFPEIKMVQQIELAIRRNEAIENVDGNITNLVQRKIARRQREEAV</sequence>
<evidence type="ECO:0000256" key="1">
    <source>
        <dbReference type="ARBA" id="ARBA00022741"/>
    </source>
</evidence>
<reference evidence="7" key="1">
    <citation type="submission" date="2022-01" db="EMBL/GenBank/DDBJ databases">
        <authorList>
            <person name="King R."/>
        </authorList>
    </citation>
    <scope>NUCLEOTIDE SEQUENCE</scope>
</reference>
<keyword evidence="3" id="KW-0347">Helicase</keyword>
<keyword evidence="8" id="KW-1185">Reference proteome</keyword>
<feature type="domain" description="Helicase ATP-binding" evidence="5">
    <location>
        <begin position="112"/>
        <end position="312"/>
    </location>
</feature>
<evidence type="ECO:0000256" key="2">
    <source>
        <dbReference type="ARBA" id="ARBA00022801"/>
    </source>
</evidence>
<evidence type="ECO:0000259" key="5">
    <source>
        <dbReference type="SMART" id="SM00487"/>
    </source>
</evidence>
<keyword evidence="1" id="KW-0547">Nucleotide-binding</keyword>
<dbReference type="OrthoDB" id="10256233at2759"/>
<dbReference type="SMART" id="SM00490">
    <property type="entry name" value="HELICc"/>
    <property type="match status" value="1"/>
</dbReference>
<dbReference type="PANTHER" id="PTHR47960">
    <property type="entry name" value="DEAD-BOX ATP-DEPENDENT RNA HELICASE 50"/>
    <property type="match status" value="1"/>
</dbReference>
<gene>
    <name evidence="7" type="ORF">PSYICH_LOCUS4903</name>
</gene>
<dbReference type="AlphaFoldDB" id="A0A9P0G6H1"/>
<dbReference type="InterPro" id="IPR027417">
    <property type="entry name" value="P-loop_NTPase"/>
</dbReference>
<protein>
    <recommendedName>
        <fullName evidence="9">RNA helicase</fullName>
    </recommendedName>
</protein>
<keyword evidence="2" id="KW-0378">Hydrolase</keyword>
<dbReference type="Gene3D" id="3.40.50.300">
    <property type="entry name" value="P-loop containing nucleotide triphosphate hydrolases"/>
    <property type="match status" value="2"/>
</dbReference>
<evidence type="ECO:0000313" key="7">
    <source>
        <dbReference type="EMBL" id="CAH1103894.1"/>
    </source>
</evidence>
<evidence type="ECO:0008006" key="9">
    <source>
        <dbReference type="Google" id="ProtNLM"/>
    </source>
</evidence>
<dbReference type="GO" id="GO:0016787">
    <property type="term" value="F:hydrolase activity"/>
    <property type="evidence" value="ECO:0007669"/>
    <property type="project" value="UniProtKB-KW"/>
</dbReference>
<dbReference type="SMART" id="SM00487">
    <property type="entry name" value="DEXDc"/>
    <property type="match status" value="1"/>
</dbReference>
<dbReference type="InterPro" id="IPR011545">
    <property type="entry name" value="DEAD/DEAH_box_helicase_dom"/>
</dbReference>
<organism evidence="7 8">
    <name type="scientific">Psylliodes chrysocephalus</name>
    <dbReference type="NCBI Taxonomy" id="3402493"/>
    <lineage>
        <taxon>Eukaryota</taxon>
        <taxon>Metazoa</taxon>
        <taxon>Ecdysozoa</taxon>
        <taxon>Arthropoda</taxon>
        <taxon>Hexapoda</taxon>
        <taxon>Insecta</taxon>
        <taxon>Pterygota</taxon>
        <taxon>Neoptera</taxon>
        <taxon>Endopterygota</taxon>
        <taxon>Coleoptera</taxon>
        <taxon>Polyphaga</taxon>
        <taxon>Cucujiformia</taxon>
        <taxon>Chrysomeloidea</taxon>
        <taxon>Chrysomelidae</taxon>
        <taxon>Galerucinae</taxon>
        <taxon>Alticini</taxon>
        <taxon>Psylliodes</taxon>
    </lineage>
</organism>
<dbReference type="EMBL" id="OV651827">
    <property type="protein sequence ID" value="CAH1103894.1"/>
    <property type="molecule type" value="Genomic_DNA"/>
</dbReference>
<dbReference type="SUPFAM" id="SSF52540">
    <property type="entry name" value="P-loop containing nucleoside triphosphate hydrolases"/>
    <property type="match status" value="1"/>
</dbReference>
<dbReference type="Pfam" id="PF00270">
    <property type="entry name" value="DEAD"/>
    <property type="match status" value="1"/>
</dbReference>
<dbReference type="Proteomes" id="UP001153636">
    <property type="component" value="Chromosome 15"/>
</dbReference>
<evidence type="ECO:0000259" key="6">
    <source>
        <dbReference type="SMART" id="SM00490"/>
    </source>
</evidence>
<keyword evidence="4" id="KW-0067">ATP-binding</keyword>
<evidence type="ECO:0000256" key="3">
    <source>
        <dbReference type="ARBA" id="ARBA00022806"/>
    </source>
</evidence>
<dbReference type="Pfam" id="PF00271">
    <property type="entry name" value="Helicase_C"/>
    <property type="match status" value="1"/>
</dbReference>
<dbReference type="CDD" id="cd18787">
    <property type="entry name" value="SF2_C_DEAD"/>
    <property type="match status" value="1"/>
</dbReference>
<dbReference type="GO" id="GO:0003676">
    <property type="term" value="F:nucleic acid binding"/>
    <property type="evidence" value="ECO:0007669"/>
    <property type="project" value="InterPro"/>
</dbReference>
<accession>A0A9P0G6H1</accession>
<evidence type="ECO:0000313" key="8">
    <source>
        <dbReference type="Proteomes" id="UP001153636"/>
    </source>
</evidence>
<dbReference type="GO" id="GO:0004386">
    <property type="term" value="F:helicase activity"/>
    <property type="evidence" value="ECO:0007669"/>
    <property type="project" value="UniProtKB-KW"/>
</dbReference>